<keyword evidence="1" id="KW-0812">Transmembrane</keyword>
<keyword evidence="1" id="KW-1133">Transmembrane helix</keyword>
<sequence length="69" mass="7698">MRSAIFAILTIIKAGIIIYFVARIMMSLFKKNDPTSKRKALTQFLSMFGLLIGLTILEFGISFLLPTDG</sequence>
<protein>
    <submittedName>
        <fullName evidence="2">Uncharacterized protein</fullName>
    </submittedName>
</protein>
<feature type="transmembrane region" description="Helical" evidence="1">
    <location>
        <begin position="41"/>
        <end position="65"/>
    </location>
</feature>
<proteinExistence type="predicted"/>
<feature type="transmembrane region" description="Helical" evidence="1">
    <location>
        <begin position="6"/>
        <end position="29"/>
    </location>
</feature>
<organism evidence="2 3">
    <name type="scientific">Roseivirga seohaensis subsp. aquiponti</name>
    <dbReference type="NCBI Taxonomy" id="1566026"/>
    <lineage>
        <taxon>Bacteria</taxon>
        <taxon>Pseudomonadati</taxon>
        <taxon>Bacteroidota</taxon>
        <taxon>Cytophagia</taxon>
        <taxon>Cytophagales</taxon>
        <taxon>Roseivirgaceae</taxon>
        <taxon>Roseivirga</taxon>
    </lineage>
</organism>
<dbReference type="AlphaFoldDB" id="A0A0L8AQB7"/>
<dbReference type="EMBL" id="JSVA01000002">
    <property type="protein sequence ID" value="KOF04441.1"/>
    <property type="molecule type" value="Genomic_DNA"/>
</dbReference>
<evidence type="ECO:0000313" key="3">
    <source>
        <dbReference type="Proteomes" id="UP000036908"/>
    </source>
</evidence>
<dbReference type="PATRIC" id="fig|1566026.4.peg.1660"/>
<keyword evidence="1" id="KW-0472">Membrane</keyword>
<dbReference type="Proteomes" id="UP000036908">
    <property type="component" value="Unassembled WGS sequence"/>
</dbReference>
<comment type="caution">
    <text evidence="2">The sequence shown here is derived from an EMBL/GenBank/DDBJ whole genome shotgun (WGS) entry which is preliminary data.</text>
</comment>
<evidence type="ECO:0000313" key="2">
    <source>
        <dbReference type="EMBL" id="KOF04441.1"/>
    </source>
</evidence>
<evidence type="ECO:0000256" key="1">
    <source>
        <dbReference type="SAM" id="Phobius"/>
    </source>
</evidence>
<accession>A0A0L8AQB7</accession>
<keyword evidence="3" id="KW-1185">Reference proteome</keyword>
<reference evidence="3" key="1">
    <citation type="submission" date="2014-11" db="EMBL/GenBank/DDBJ databases">
        <title>Genome sequencing of Roseivirga sp. D-25.</title>
        <authorList>
            <person name="Selvaratnam C."/>
            <person name="Thevarajoo S."/>
            <person name="Goh K.M."/>
            <person name="Eee R."/>
            <person name="Chan K.-G."/>
            <person name="Chong C.S."/>
        </authorList>
    </citation>
    <scope>NUCLEOTIDE SEQUENCE [LARGE SCALE GENOMIC DNA]</scope>
    <source>
        <strain evidence="3">D-25</strain>
    </source>
</reference>
<name>A0A0L8AQB7_9BACT</name>
<gene>
    <name evidence="2" type="ORF">OB69_01180</name>
</gene>